<keyword evidence="1" id="KW-0479">Metal-binding</keyword>
<sequence>MSGGASRGATTVKLFDAHCHLQDPRIFSVATQIIRKAQETGVVKFAVNGVSEKDWHLVKHMSEQHPCVIPCFGLHPWYVLERSPNWLSVMKEFFSAVPGAAVGEIGLDKGSHGKKIDFMDQVQVFRQQLKLAKELERPVSVHCVRAFGDLLEILQSEGPFPAGLILHSYLGSAEMVPGFAKHGAYFSFSGYLTSMKPQKAKKMLKMVPTDRILLESDAPDGLPQLKGCSLSCVPGDASIPQEQPVHSGTTNIDSKGTLNHPANISTVLGYVATLLEMPEDELAQVSYRNAMHLFSYPGSKISEEAALL</sequence>
<reference evidence="2" key="1">
    <citation type="submission" date="2020-02" db="EMBL/GenBank/DDBJ databases">
        <authorList>
            <person name="Scholz U."/>
            <person name="Mascher M."/>
            <person name="Fiebig A."/>
        </authorList>
    </citation>
    <scope>NUCLEOTIDE SEQUENCE</scope>
</reference>
<dbReference type="CDD" id="cd01310">
    <property type="entry name" value="TatD_DNAse"/>
    <property type="match status" value="1"/>
</dbReference>
<dbReference type="AlphaFoldDB" id="A0A7I8K4B5"/>
<dbReference type="Pfam" id="PF01026">
    <property type="entry name" value="TatD_DNase"/>
    <property type="match status" value="1"/>
</dbReference>
<dbReference type="PANTHER" id="PTHR47176">
    <property type="entry name" value="OSJNBA0020J04.13 PROTEIN"/>
    <property type="match status" value="1"/>
</dbReference>
<proteinExistence type="predicted"/>
<feature type="binding site" evidence="1">
    <location>
        <position position="167"/>
    </location>
    <ligand>
        <name>a divalent metal cation</name>
        <dbReference type="ChEBI" id="CHEBI:60240"/>
        <label>2</label>
    </ligand>
</feature>
<dbReference type="Gene3D" id="3.20.20.140">
    <property type="entry name" value="Metal-dependent hydrolases"/>
    <property type="match status" value="1"/>
</dbReference>
<dbReference type="GO" id="GO:0046872">
    <property type="term" value="F:metal ion binding"/>
    <property type="evidence" value="ECO:0007669"/>
    <property type="project" value="UniProtKB-KW"/>
</dbReference>
<feature type="binding site" evidence="1">
    <location>
        <position position="104"/>
    </location>
    <ligand>
        <name>a divalent metal cation</name>
        <dbReference type="ChEBI" id="CHEBI:60240"/>
        <label>1</label>
    </ligand>
</feature>
<dbReference type="Proteomes" id="UP000663760">
    <property type="component" value="Chromosome 2"/>
</dbReference>
<dbReference type="PIRSF" id="PIRSF005902">
    <property type="entry name" value="DNase_TatD"/>
    <property type="match status" value="1"/>
</dbReference>
<dbReference type="SUPFAM" id="SSF51556">
    <property type="entry name" value="Metallo-dependent hydrolases"/>
    <property type="match status" value="1"/>
</dbReference>
<dbReference type="InterPro" id="IPR032466">
    <property type="entry name" value="Metal_Hydrolase"/>
</dbReference>
<feature type="binding site" evidence="1">
    <location>
        <position position="18"/>
    </location>
    <ligand>
        <name>a divalent metal cation</name>
        <dbReference type="ChEBI" id="CHEBI:60240"/>
        <label>1</label>
    </ligand>
</feature>
<protein>
    <submittedName>
        <fullName evidence="2">Uncharacterized protein</fullName>
    </submittedName>
</protein>
<feature type="binding site" evidence="1">
    <location>
        <position position="142"/>
    </location>
    <ligand>
        <name>a divalent metal cation</name>
        <dbReference type="ChEBI" id="CHEBI:60240"/>
        <label>2</label>
    </ligand>
</feature>
<dbReference type="PANTHER" id="PTHR47176:SF1">
    <property type="entry name" value="OS04G0577500 PROTEIN"/>
    <property type="match status" value="1"/>
</dbReference>
<gene>
    <name evidence="2" type="ORF">SI8410_02003239</name>
</gene>
<dbReference type="EMBL" id="LR746265">
    <property type="protein sequence ID" value="CAA7392049.1"/>
    <property type="molecule type" value="Genomic_DNA"/>
</dbReference>
<dbReference type="GO" id="GO:0016788">
    <property type="term" value="F:hydrolase activity, acting on ester bonds"/>
    <property type="evidence" value="ECO:0007669"/>
    <property type="project" value="InterPro"/>
</dbReference>
<dbReference type="OrthoDB" id="6079689at2759"/>
<feature type="binding site" evidence="1">
    <location>
        <position position="20"/>
    </location>
    <ligand>
        <name>a divalent metal cation</name>
        <dbReference type="ChEBI" id="CHEBI:60240"/>
        <label>1</label>
    </ligand>
</feature>
<evidence type="ECO:0000313" key="3">
    <source>
        <dbReference type="Proteomes" id="UP000663760"/>
    </source>
</evidence>
<evidence type="ECO:0000256" key="1">
    <source>
        <dbReference type="PIRSR" id="PIRSR005902-1"/>
    </source>
</evidence>
<organism evidence="2 3">
    <name type="scientific">Spirodela intermedia</name>
    <name type="common">Intermediate duckweed</name>
    <dbReference type="NCBI Taxonomy" id="51605"/>
    <lineage>
        <taxon>Eukaryota</taxon>
        <taxon>Viridiplantae</taxon>
        <taxon>Streptophyta</taxon>
        <taxon>Embryophyta</taxon>
        <taxon>Tracheophyta</taxon>
        <taxon>Spermatophyta</taxon>
        <taxon>Magnoliopsida</taxon>
        <taxon>Liliopsida</taxon>
        <taxon>Araceae</taxon>
        <taxon>Lemnoideae</taxon>
        <taxon>Spirodela</taxon>
    </lineage>
</organism>
<evidence type="ECO:0000313" key="2">
    <source>
        <dbReference type="EMBL" id="CAA7392049.1"/>
    </source>
</evidence>
<accession>A0A7I8K4B5</accession>
<feature type="binding site" evidence="1">
    <location>
        <position position="217"/>
    </location>
    <ligand>
        <name>a divalent metal cation</name>
        <dbReference type="ChEBI" id="CHEBI:60240"/>
        <label>1</label>
    </ligand>
</feature>
<keyword evidence="3" id="KW-1185">Reference proteome</keyword>
<dbReference type="InterPro" id="IPR001130">
    <property type="entry name" value="TatD-like"/>
</dbReference>
<name>A0A7I8K4B5_SPIIN</name>